<proteinExistence type="predicted"/>
<name>A0ABX3ZR89_9RHOB</name>
<accession>A0ABX3ZR89</accession>
<evidence type="ECO:0000313" key="3">
    <source>
        <dbReference type="Proteomes" id="UP000214673"/>
    </source>
</evidence>
<dbReference type="RefSeq" id="WP_158212549.1">
    <property type="nucleotide sequence ID" value="NZ_NIPV01000072.1"/>
</dbReference>
<keyword evidence="1" id="KW-0472">Membrane</keyword>
<dbReference type="EMBL" id="NIPV01000072">
    <property type="protein sequence ID" value="OWJ74304.1"/>
    <property type="molecule type" value="Genomic_DNA"/>
</dbReference>
<comment type="caution">
    <text evidence="2">The sequence shown here is derived from an EMBL/GenBank/DDBJ whole genome shotgun (WGS) entry which is preliminary data.</text>
</comment>
<feature type="non-terminal residue" evidence="2">
    <location>
        <position position="1"/>
    </location>
</feature>
<keyword evidence="1" id="KW-0812">Transmembrane</keyword>
<evidence type="ECO:0000256" key="1">
    <source>
        <dbReference type="SAM" id="Phobius"/>
    </source>
</evidence>
<sequence>NPWAHRSAYESYFAPQHGFCKSIRRVIEKNAALQKLHGYDNLLINSFYNARAIRRRCGIIAAILIAVLNIVLSLSQLLHENRTVTGATI</sequence>
<organism evidence="2 3">
    <name type="scientific">Haematobacter missouriensis</name>
    <dbReference type="NCBI Taxonomy" id="366616"/>
    <lineage>
        <taxon>Bacteria</taxon>
        <taxon>Pseudomonadati</taxon>
        <taxon>Pseudomonadota</taxon>
        <taxon>Alphaproteobacteria</taxon>
        <taxon>Rhodobacterales</taxon>
        <taxon>Paracoccaceae</taxon>
        <taxon>Haematobacter</taxon>
    </lineage>
</organism>
<protein>
    <submittedName>
        <fullName evidence="2">Uncharacterized protein</fullName>
    </submittedName>
</protein>
<reference evidence="2 3" key="1">
    <citation type="submission" date="2016-11" db="EMBL/GenBank/DDBJ databases">
        <title>Comparison of Traditional DNA-DNA Hybridization with In Silico Genomic Analysis.</title>
        <authorList>
            <person name="Nicholson A.C."/>
            <person name="Sammons S."/>
            <person name="Humrighouse B.W."/>
            <person name="Graziano J."/>
            <person name="Lasker B."/>
            <person name="Whitney A.M."/>
            <person name="Mcquiston J.R."/>
        </authorList>
    </citation>
    <scope>NUCLEOTIDE SEQUENCE [LARGE SCALE GENOMIC DNA]</scope>
    <source>
        <strain evidence="2 3">H1892</strain>
    </source>
</reference>
<gene>
    <name evidence="2" type="ORF">CDV53_13895</name>
</gene>
<evidence type="ECO:0000313" key="2">
    <source>
        <dbReference type="EMBL" id="OWJ74304.1"/>
    </source>
</evidence>
<dbReference type="Proteomes" id="UP000214673">
    <property type="component" value="Unassembled WGS sequence"/>
</dbReference>
<feature type="transmembrane region" description="Helical" evidence="1">
    <location>
        <begin position="57"/>
        <end position="78"/>
    </location>
</feature>
<keyword evidence="1" id="KW-1133">Transmembrane helix</keyword>
<keyword evidence="3" id="KW-1185">Reference proteome</keyword>